<name>A0A1S2NDL3_9BURK</name>
<protein>
    <submittedName>
        <fullName evidence="2">Uncharacterized protein</fullName>
    </submittedName>
</protein>
<gene>
    <name evidence="2" type="ORF">LO55_3781</name>
</gene>
<proteinExistence type="predicted"/>
<comment type="caution">
    <text evidence="2">The sequence shown here is derived from an EMBL/GenBank/DDBJ whole genome shotgun (WGS) entry which is preliminary data.</text>
</comment>
<dbReference type="AlphaFoldDB" id="A0A1S2NDL3"/>
<sequence>MTSPMASGVPDDASFDALRSAGIAALQRLCGELWTDFNLHDPGVTTLEQLVYGLTDLAYRAGFDMADYLAGPDGGIDYAGLALYPPEEILPGAPLTIEDYRRLLYGEIPELADVWIRAEGGGLLAIDVLPEHDGPALESGAARDAVDGAALRRRVRQVYAAHRALGADLARVRVLRPRAYYLRGEIDTWGERSQAEVLAQILFDCGRYLSSGLSARRLRDVIVLDWSPERVYDGPATRHGHVEALPVAEGDAPVTVSELIGVIQKIDGVRRIRALSIVDAHLRPVAAIPRDRADGACGVLAFPAGEDLAELLRVQPEQGIEYGVSEQTIPPAPAWRSANRLLYEEARLELAKLRFEQQAFRADDGGARTRYALPSGTRRELHAYYSVQHEFPAVYGIGKYGLPDSASPARKAQARQLQGYLYPMEQLMANYLQNLQDFPRLFGLGNEDARSYGSQYLDGPAAPGLDALYRASPDATRARLARVLGRQDEHLERKGRVYDYLLAIYGQAFPQTALRRFNHYHPHDTDAWLLDAKRRLLAQLVDLSAGRGSGADYTLAPDAPAAVAPLARRAAILLGFDGGERLRSLCPEQRLVEQDAAEQGAVAPEAPDDWLPLPPAAGRTEAPPARLPARRGEIDEGWFRDGALLSNYRLARSGGAYQVHVRAGPRWRLLASYGRRAEAVAAAHAAVAELAARNRRCEGMHVVEHVLLRPGLGREVEELRDDDGLGNPAFYAAHVSVVLPRWTLRCADPAFRNFVEETVREHCPAHIQPGFLWLGPSHMAEFEQLQDAWRGALRDWHAADEDARARHARSLHDAAGALVHFLSAHRTEPA</sequence>
<organism evidence="2 3">
    <name type="scientific">Massilia timonae</name>
    <dbReference type="NCBI Taxonomy" id="47229"/>
    <lineage>
        <taxon>Bacteria</taxon>
        <taxon>Pseudomonadati</taxon>
        <taxon>Pseudomonadota</taxon>
        <taxon>Betaproteobacteria</taxon>
        <taxon>Burkholderiales</taxon>
        <taxon>Oxalobacteraceae</taxon>
        <taxon>Telluria group</taxon>
        <taxon>Massilia</taxon>
    </lineage>
</organism>
<evidence type="ECO:0000256" key="1">
    <source>
        <dbReference type="SAM" id="MobiDB-lite"/>
    </source>
</evidence>
<dbReference type="RefSeq" id="WP_143054559.1">
    <property type="nucleotide sequence ID" value="NZ_JRYB01000001.1"/>
</dbReference>
<evidence type="ECO:0000313" key="2">
    <source>
        <dbReference type="EMBL" id="OIJ43148.1"/>
    </source>
</evidence>
<evidence type="ECO:0000313" key="3">
    <source>
        <dbReference type="Proteomes" id="UP000180246"/>
    </source>
</evidence>
<dbReference type="Proteomes" id="UP000180246">
    <property type="component" value="Unassembled WGS sequence"/>
</dbReference>
<accession>A0A1S2NDL3</accession>
<feature type="region of interest" description="Disordered" evidence="1">
    <location>
        <begin position="596"/>
        <end position="628"/>
    </location>
</feature>
<reference evidence="2 3" key="1">
    <citation type="submission" date="2014-10" db="EMBL/GenBank/DDBJ databases">
        <authorList>
            <person name="Seo M.-J."/>
            <person name="Seok Y.J."/>
            <person name="Cha I.-T."/>
        </authorList>
    </citation>
    <scope>NUCLEOTIDE SEQUENCE [LARGE SCALE GENOMIC DNA]</scope>
    <source>
        <strain evidence="2 3">NEU</strain>
    </source>
</reference>
<dbReference type="EMBL" id="JRYB01000001">
    <property type="protein sequence ID" value="OIJ43148.1"/>
    <property type="molecule type" value="Genomic_DNA"/>
</dbReference>